<dbReference type="InterPro" id="IPR001031">
    <property type="entry name" value="Thioesterase"/>
</dbReference>
<sequence length="254" mass="27726">MTDPRNPWLARFRPARAGDLRLICLPHAGGGGATFRDWADDLPPGIDLCGVRLPARESRLREKPYLRMDDLIPALADGLADVLDGRFALLGYCSGALTAYELTRFLLDTGRRPPELLAICAFPSPELVEPTQVHRLPTERLAAHLRGLGVIPDAILADPGLFSMFEPGVRADYEVFETWTHRESGPLPVPITVFGGHADPSVTMAELAAWQGRSTGEFTLRALPGDHSFFTAARRRITGALVADLLAGRAVSRR</sequence>
<dbReference type="Gene3D" id="3.40.50.1820">
    <property type="entry name" value="alpha/beta hydrolase"/>
    <property type="match status" value="1"/>
</dbReference>
<dbReference type="Proteomes" id="UP001602119">
    <property type="component" value="Unassembled WGS sequence"/>
</dbReference>
<name>A0ABW6UZS3_MICFU</name>
<dbReference type="EMBL" id="JBIAXI010000004">
    <property type="protein sequence ID" value="MFF4772559.1"/>
    <property type="molecule type" value="Genomic_DNA"/>
</dbReference>
<proteinExistence type="inferred from homology"/>
<evidence type="ECO:0000256" key="1">
    <source>
        <dbReference type="ARBA" id="ARBA00007169"/>
    </source>
</evidence>
<protein>
    <submittedName>
        <fullName evidence="3">Thioesterase II family protein</fullName>
    </submittedName>
</protein>
<dbReference type="InterPro" id="IPR012223">
    <property type="entry name" value="TEII"/>
</dbReference>
<keyword evidence="4" id="KW-1185">Reference proteome</keyword>
<organism evidence="3 4">
    <name type="scientific">Microtetraspora fusca</name>
    <dbReference type="NCBI Taxonomy" id="1997"/>
    <lineage>
        <taxon>Bacteria</taxon>
        <taxon>Bacillati</taxon>
        <taxon>Actinomycetota</taxon>
        <taxon>Actinomycetes</taxon>
        <taxon>Streptosporangiales</taxon>
        <taxon>Streptosporangiaceae</taxon>
        <taxon>Microtetraspora</taxon>
    </lineage>
</organism>
<evidence type="ECO:0000313" key="4">
    <source>
        <dbReference type="Proteomes" id="UP001602119"/>
    </source>
</evidence>
<dbReference type="RefSeq" id="WP_387340989.1">
    <property type="nucleotide sequence ID" value="NZ_JBIAXI010000004.1"/>
</dbReference>
<evidence type="ECO:0000259" key="2">
    <source>
        <dbReference type="Pfam" id="PF00975"/>
    </source>
</evidence>
<dbReference type="PANTHER" id="PTHR11487:SF0">
    <property type="entry name" value="S-ACYL FATTY ACID SYNTHASE THIOESTERASE, MEDIUM CHAIN"/>
    <property type="match status" value="1"/>
</dbReference>
<comment type="caution">
    <text evidence="3">The sequence shown here is derived from an EMBL/GenBank/DDBJ whole genome shotgun (WGS) entry which is preliminary data.</text>
</comment>
<evidence type="ECO:0000313" key="3">
    <source>
        <dbReference type="EMBL" id="MFF4772559.1"/>
    </source>
</evidence>
<dbReference type="InterPro" id="IPR029058">
    <property type="entry name" value="AB_hydrolase_fold"/>
</dbReference>
<reference evidence="3 4" key="1">
    <citation type="submission" date="2024-10" db="EMBL/GenBank/DDBJ databases">
        <title>The Natural Products Discovery Center: Release of the First 8490 Sequenced Strains for Exploring Actinobacteria Biosynthetic Diversity.</title>
        <authorList>
            <person name="Kalkreuter E."/>
            <person name="Kautsar S.A."/>
            <person name="Yang D."/>
            <person name="Bader C.D."/>
            <person name="Teijaro C.N."/>
            <person name="Fluegel L."/>
            <person name="Davis C.M."/>
            <person name="Simpson J.R."/>
            <person name="Lauterbach L."/>
            <person name="Steele A.D."/>
            <person name="Gui C."/>
            <person name="Meng S."/>
            <person name="Li G."/>
            <person name="Viehrig K."/>
            <person name="Ye F."/>
            <person name="Su P."/>
            <person name="Kiefer A.F."/>
            <person name="Nichols A."/>
            <person name="Cepeda A.J."/>
            <person name="Yan W."/>
            <person name="Fan B."/>
            <person name="Jiang Y."/>
            <person name="Adhikari A."/>
            <person name="Zheng C.-J."/>
            <person name="Schuster L."/>
            <person name="Cowan T.M."/>
            <person name="Smanski M.J."/>
            <person name="Chevrette M.G."/>
            <person name="De Carvalho L.P.S."/>
            <person name="Shen B."/>
        </authorList>
    </citation>
    <scope>NUCLEOTIDE SEQUENCE [LARGE SCALE GENOMIC DNA]</scope>
    <source>
        <strain evidence="3 4">NPDC001281</strain>
    </source>
</reference>
<gene>
    <name evidence="3" type="ORF">ACFY05_06840</name>
</gene>
<dbReference type="PANTHER" id="PTHR11487">
    <property type="entry name" value="THIOESTERASE"/>
    <property type="match status" value="1"/>
</dbReference>
<dbReference type="Pfam" id="PF00975">
    <property type="entry name" value="Thioesterase"/>
    <property type="match status" value="1"/>
</dbReference>
<accession>A0ABW6UZS3</accession>
<feature type="domain" description="Thioesterase" evidence="2">
    <location>
        <begin position="21"/>
        <end position="232"/>
    </location>
</feature>
<dbReference type="SUPFAM" id="SSF53474">
    <property type="entry name" value="alpha/beta-Hydrolases"/>
    <property type="match status" value="1"/>
</dbReference>
<comment type="similarity">
    <text evidence="1">Belongs to the thioesterase family.</text>
</comment>